<evidence type="ECO:0000313" key="2">
    <source>
        <dbReference type="EMBL" id="MFC6892915.1"/>
    </source>
</evidence>
<dbReference type="Proteomes" id="UP001596296">
    <property type="component" value="Unassembled WGS sequence"/>
</dbReference>
<feature type="region of interest" description="Disordered" evidence="1">
    <location>
        <begin position="1"/>
        <end position="48"/>
    </location>
</feature>
<reference evidence="2 3" key="1">
    <citation type="journal article" date="2019" name="Int. J. Syst. Evol. Microbiol.">
        <title>The Global Catalogue of Microorganisms (GCM) 10K type strain sequencing project: providing services to taxonomists for standard genome sequencing and annotation.</title>
        <authorList>
            <consortium name="The Broad Institute Genomics Platform"/>
            <consortium name="The Broad Institute Genome Sequencing Center for Infectious Disease"/>
            <person name="Wu L."/>
            <person name="Ma J."/>
        </authorList>
    </citation>
    <scope>NUCLEOTIDE SEQUENCE [LARGE SCALE GENOMIC DNA]</scope>
    <source>
        <strain evidence="2 3">SKJ47</strain>
    </source>
</reference>
<evidence type="ECO:0000313" key="3">
    <source>
        <dbReference type="Proteomes" id="UP001596296"/>
    </source>
</evidence>
<accession>A0ABD5UU58</accession>
<comment type="caution">
    <text evidence="2">The sequence shown here is derived from an EMBL/GenBank/DDBJ whole genome shotgun (WGS) entry which is preliminary data.</text>
</comment>
<feature type="compositionally biased region" description="Basic and acidic residues" evidence="1">
    <location>
        <begin position="19"/>
        <end position="32"/>
    </location>
</feature>
<dbReference type="RefSeq" id="WP_379743962.1">
    <property type="nucleotide sequence ID" value="NZ_JBHSVN010000001.1"/>
</dbReference>
<name>A0ABD5UU58_9EURY</name>
<evidence type="ECO:0000256" key="1">
    <source>
        <dbReference type="SAM" id="MobiDB-lite"/>
    </source>
</evidence>
<sequence>MAVDDYRSTSKTGSPVGGEEIRVKGGDPDEGKISGWGEKSSGTKQVNG</sequence>
<protein>
    <submittedName>
        <fullName evidence="2">Uncharacterized protein</fullName>
    </submittedName>
</protein>
<keyword evidence="3" id="KW-1185">Reference proteome</keyword>
<dbReference type="EMBL" id="JBHSXL010000009">
    <property type="protein sequence ID" value="MFC6892915.1"/>
    <property type="molecule type" value="Genomic_DNA"/>
</dbReference>
<organism evidence="2 3">
    <name type="scientific">Halopenitus salinus</name>
    <dbReference type="NCBI Taxonomy" id="1198295"/>
    <lineage>
        <taxon>Archaea</taxon>
        <taxon>Methanobacteriati</taxon>
        <taxon>Methanobacteriota</taxon>
        <taxon>Stenosarchaea group</taxon>
        <taxon>Halobacteria</taxon>
        <taxon>Halobacteriales</taxon>
        <taxon>Haloferacaceae</taxon>
        <taxon>Halopenitus</taxon>
    </lineage>
</organism>
<dbReference type="AlphaFoldDB" id="A0ABD5UU58"/>
<proteinExistence type="predicted"/>
<gene>
    <name evidence="2" type="ORF">ACFQE9_09905</name>
</gene>